<dbReference type="GeneID" id="36393170"/>
<evidence type="ECO:0000313" key="1">
    <source>
        <dbReference type="EMBL" id="ALO69814.1"/>
    </source>
</evidence>
<evidence type="ECO:0000313" key="2">
    <source>
        <dbReference type="Proteomes" id="UP000002149"/>
    </source>
</evidence>
<organism evidence="1 2">
    <name type="scientific">Cryptococcus deneoformans (strain JEC21 / ATCC MYA-565)</name>
    <name type="common">Cryptococcus neoformans var. neoformans serotype D</name>
    <dbReference type="NCBI Taxonomy" id="214684"/>
    <lineage>
        <taxon>Eukaryota</taxon>
        <taxon>Fungi</taxon>
        <taxon>Dikarya</taxon>
        <taxon>Basidiomycota</taxon>
        <taxon>Agaricomycotina</taxon>
        <taxon>Tremellomycetes</taxon>
        <taxon>Tremellales</taxon>
        <taxon>Cryptococcaceae</taxon>
        <taxon>Cryptococcus</taxon>
        <taxon>Cryptococcus neoformans species complex</taxon>
    </lineage>
</organism>
<dbReference type="PaxDb" id="214684-A0A0S2M687"/>
<dbReference type="VEuPathDB" id="FungiDB:CNN01195"/>
<dbReference type="KEGG" id="cne:CNN01195"/>
<dbReference type="EMBL" id="AE017356">
    <property type="protein sequence ID" value="ALO69814.1"/>
    <property type="molecule type" value="Genomic_DNA"/>
</dbReference>
<accession>A0A0S2M687</accession>
<dbReference type="AlphaFoldDB" id="A0A0S2M687"/>
<name>A0A0S2M687_CRYD1</name>
<proteinExistence type="predicted"/>
<dbReference type="OrthoDB" id="2568499at2759"/>
<gene>
    <name evidence="1" type="ordered locus">CNN01195</name>
</gene>
<protein>
    <submittedName>
        <fullName evidence="1">Uncharacterized protein</fullName>
    </submittedName>
</protein>
<keyword evidence="2" id="KW-1185">Reference proteome</keyword>
<sequence length="203" mass="23139">MLCSVIAVLTTALWRNLPFSPTSCLNVSAVTMALSSRYIERQYRLASKLFWVSTLAEADIAFVHAEILSHFAIFTAILLSILEFSPLTKDQSPFLSWLRLFILWLPLFQGSISCKDELLFPQSWTSMIPQRGDEVDVKRLQREASCNKPEGFWMKAYEYVKKCDKAAQASGEGSSIKIWEERFAKAWVKERKGSRLECGSALR</sequence>
<dbReference type="RefSeq" id="XP_024514704.1">
    <property type="nucleotide sequence ID" value="XM_024658890.1"/>
</dbReference>
<dbReference type="InParanoid" id="A0A0S2M687"/>
<reference evidence="1 2" key="1">
    <citation type="journal article" date="2005" name="Science">
        <title>The genome of the basidiomycetous yeast and human pathogen Cryptococcus neoformans.</title>
        <authorList>
            <person name="Loftus B.J."/>
            <person name="Fung E."/>
            <person name="Roncaglia P."/>
            <person name="Rowley D."/>
            <person name="Amedeo P."/>
            <person name="Bruno D."/>
            <person name="Vamathevan J."/>
            <person name="Miranda M."/>
            <person name="Anderson I.J."/>
            <person name="Fraser J.A."/>
            <person name="Allen J.E."/>
            <person name="Bosdet I.E."/>
            <person name="Brent M.R."/>
            <person name="Chiu R."/>
            <person name="Doering T.L."/>
            <person name="Donlin M.J."/>
            <person name="D'Souza C.A."/>
            <person name="Fox D.S."/>
            <person name="Grinberg V."/>
            <person name="Fu J."/>
            <person name="Fukushima M."/>
            <person name="Haas B.J."/>
            <person name="Huang J.C."/>
            <person name="Janbon G."/>
            <person name="Jones S.J."/>
            <person name="Koo H.L."/>
            <person name="Krzywinski M.I."/>
            <person name="Kwon-Chung J.K."/>
            <person name="Lengeler K.B."/>
            <person name="Maiti R."/>
            <person name="Marra M.A."/>
            <person name="Marra R.E."/>
            <person name="Mathewson C.A."/>
            <person name="Mitchell T.G."/>
            <person name="Pertea M."/>
            <person name="Riggs F.R."/>
            <person name="Salzberg S.L."/>
            <person name="Schein J.E."/>
            <person name="Shvartsbeyn A."/>
            <person name="Shin H."/>
            <person name="Shumway M."/>
            <person name="Specht C.A."/>
            <person name="Suh B.B."/>
            <person name="Tenney A."/>
            <person name="Utterback T.R."/>
            <person name="Wickes B.L."/>
            <person name="Wortman J.R."/>
            <person name="Wye N.H."/>
            <person name="Kronstad J.W."/>
            <person name="Lodge J.K."/>
            <person name="Heitman J."/>
            <person name="Davis R.W."/>
            <person name="Fraser C.M."/>
            <person name="Hyman R.W."/>
        </authorList>
    </citation>
    <scope>NUCLEOTIDE SEQUENCE [LARGE SCALE GENOMIC DNA]</scope>
    <source>
        <strain evidence="2">JEC21 / ATCC MYA-565</strain>
    </source>
</reference>
<dbReference type="Proteomes" id="UP000002149">
    <property type="component" value="Chromosome 14"/>
</dbReference>